<evidence type="ECO:0000259" key="4">
    <source>
        <dbReference type="Pfam" id="PF02771"/>
    </source>
</evidence>
<dbReference type="InterPro" id="IPR006091">
    <property type="entry name" value="Acyl-CoA_Oxase/DH_mid-dom"/>
</dbReference>
<reference evidence="5 6" key="1">
    <citation type="submission" date="2020-04" db="EMBL/GenBank/DDBJ databases">
        <title>Perkinsus olseni comparative genomics.</title>
        <authorList>
            <person name="Bogema D.R."/>
        </authorList>
    </citation>
    <scope>NUCLEOTIDE SEQUENCE [LARGE SCALE GENOMIC DNA]</scope>
    <source>
        <strain evidence="5 6">ATCC PRA-207</strain>
    </source>
</reference>
<sequence>MSGVPSPPAVMSEHAQEMLKKLNRFVEEVVKPGEVLYREQHSKSENRWACPPVMEEMKAEAKKRGLWNLFVPRKFKESPGLTTFEYAHLCEVMGKHLLAAEATNCSAPDTGNMEVLLLAGNAEQKESWLKPLLEGRIRSTFLMTEPNVASSDASNISIDITRDGDDYVINGTKWWSSGAVDERCKVGILLGKVNSGEGKPLHQQQSMLVVPMDTPGIRVVRALTVFGYDDA</sequence>
<dbReference type="InterPro" id="IPR013786">
    <property type="entry name" value="AcylCoA_DH/ox_N"/>
</dbReference>
<evidence type="ECO:0000259" key="3">
    <source>
        <dbReference type="Pfam" id="PF02770"/>
    </source>
</evidence>
<dbReference type="GO" id="GO:0033539">
    <property type="term" value="P:fatty acid beta-oxidation using acyl-CoA dehydrogenase"/>
    <property type="evidence" value="ECO:0007669"/>
    <property type="project" value="TreeGrafter"/>
</dbReference>
<dbReference type="Gene3D" id="1.10.540.10">
    <property type="entry name" value="Acyl-CoA dehydrogenase/oxidase, N-terminal domain"/>
    <property type="match status" value="1"/>
</dbReference>
<comment type="subunit">
    <text evidence="1">Homodimer.</text>
</comment>
<dbReference type="GO" id="GO:0050660">
    <property type="term" value="F:flavin adenine dinucleotide binding"/>
    <property type="evidence" value="ECO:0007669"/>
    <property type="project" value="InterPro"/>
</dbReference>
<evidence type="ECO:0000313" key="6">
    <source>
        <dbReference type="Proteomes" id="UP000553632"/>
    </source>
</evidence>
<comment type="caution">
    <text evidence="5">The sequence shown here is derived from an EMBL/GenBank/DDBJ whole genome shotgun (WGS) entry which is preliminary data.</text>
</comment>
<dbReference type="InterPro" id="IPR046373">
    <property type="entry name" value="Acyl-CoA_Oxase/DH_mid-dom_sf"/>
</dbReference>
<keyword evidence="6" id="KW-1185">Reference proteome</keyword>
<dbReference type="PANTHER" id="PTHR48083">
    <property type="entry name" value="MEDIUM-CHAIN SPECIFIC ACYL-COA DEHYDROGENASE, MITOCHONDRIAL-RELATED"/>
    <property type="match status" value="1"/>
</dbReference>
<proteinExistence type="predicted"/>
<keyword evidence="2" id="KW-0560">Oxidoreductase</keyword>
<dbReference type="Proteomes" id="UP000553632">
    <property type="component" value="Unassembled WGS sequence"/>
</dbReference>
<dbReference type="InterPro" id="IPR009100">
    <property type="entry name" value="AcylCoA_DH/oxidase_NM_dom_sf"/>
</dbReference>
<feature type="non-terminal residue" evidence="5">
    <location>
        <position position="1"/>
    </location>
</feature>
<evidence type="ECO:0000256" key="1">
    <source>
        <dbReference type="ARBA" id="ARBA00011738"/>
    </source>
</evidence>
<organism evidence="5 6">
    <name type="scientific">Perkinsus olseni</name>
    <name type="common">Perkinsus atlanticus</name>
    <dbReference type="NCBI Taxonomy" id="32597"/>
    <lineage>
        <taxon>Eukaryota</taxon>
        <taxon>Sar</taxon>
        <taxon>Alveolata</taxon>
        <taxon>Perkinsozoa</taxon>
        <taxon>Perkinsea</taxon>
        <taxon>Perkinsida</taxon>
        <taxon>Perkinsidae</taxon>
        <taxon>Perkinsus</taxon>
    </lineage>
</organism>
<feature type="domain" description="Acyl-CoA oxidase/dehydrogenase middle" evidence="3">
    <location>
        <begin position="141"/>
        <end position="230"/>
    </location>
</feature>
<dbReference type="SUPFAM" id="SSF56645">
    <property type="entry name" value="Acyl-CoA dehydrogenase NM domain-like"/>
    <property type="match status" value="1"/>
</dbReference>
<feature type="domain" description="Acyl-CoA dehydrogenase/oxidase N-terminal" evidence="4">
    <location>
        <begin position="12"/>
        <end position="135"/>
    </location>
</feature>
<dbReference type="Gene3D" id="2.40.110.10">
    <property type="entry name" value="Butyryl-CoA Dehydrogenase, subunit A, domain 2"/>
    <property type="match status" value="1"/>
</dbReference>
<accession>A0A7J6SDB4</accession>
<dbReference type="InterPro" id="IPR037069">
    <property type="entry name" value="AcylCoA_DH/ox_N_sf"/>
</dbReference>
<dbReference type="InterPro" id="IPR050741">
    <property type="entry name" value="Acyl-CoA_dehydrogenase"/>
</dbReference>
<dbReference type="PANTHER" id="PTHR48083:SF13">
    <property type="entry name" value="ACYL-COA DEHYDROGENASE FAMILY MEMBER 11"/>
    <property type="match status" value="1"/>
</dbReference>
<evidence type="ECO:0000256" key="2">
    <source>
        <dbReference type="ARBA" id="ARBA00023002"/>
    </source>
</evidence>
<protein>
    <submittedName>
        <fullName evidence="5">Acyl-CoA dehydrogenase member 10</fullName>
    </submittedName>
</protein>
<gene>
    <name evidence="5" type="primary">ACAD10_1</name>
    <name evidence="5" type="ORF">FOZ63_001948</name>
</gene>
<dbReference type="EMBL" id="JABANO010019092">
    <property type="protein sequence ID" value="KAF4730751.1"/>
    <property type="molecule type" value="Genomic_DNA"/>
</dbReference>
<dbReference type="Pfam" id="PF02770">
    <property type="entry name" value="Acyl-CoA_dh_M"/>
    <property type="match status" value="1"/>
</dbReference>
<dbReference type="GO" id="GO:0005737">
    <property type="term" value="C:cytoplasm"/>
    <property type="evidence" value="ECO:0007669"/>
    <property type="project" value="TreeGrafter"/>
</dbReference>
<evidence type="ECO:0000313" key="5">
    <source>
        <dbReference type="EMBL" id="KAF4730751.1"/>
    </source>
</evidence>
<dbReference type="Pfam" id="PF02771">
    <property type="entry name" value="Acyl-CoA_dh_N"/>
    <property type="match status" value="1"/>
</dbReference>
<dbReference type="AlphaFoldDB" id="A0A7J6SDB4"/>
<name>A0A7J6SDB4_PEROL</name>
<dbReference type="GO" id="GO:0003995">
    <property type="term" value="F:acyl-CoA dehydrogenase activity"/>
    <property type="evidence" value="ECO:0007669"/>
    <property type="project" value="TreeGrafter"/>
</dbReference>